<evidence type="ECO:0000256" key="2">
    <source>
        <dbReference type="PROSITE-ProRule" id="PRU00335"/>
    </source>
</evidence>
<evidence type="ECO:0000259" key="3">
    <source>
        <dbReference type="PROSITE" id="PS50977"/>
    </source>
</evidence>
<dbReference type="EMBL" id="CP035758">
    <property type="protein sequence ID" value="QBD75959.1"/>
    <property type="molecule type" value="Genomic_DNA"/>
</dbReference>
<dbReference type="PANTHER" id="PTHR43479">
    <property type="entry name" value="ACREF/ENVCD OPERON REPRESSOR-RELATED"/>
    <property type="match status" value="1"/>
</dbReference>
<evidence type="ECO:0000313" key="4">
    <source>
        <dbReference type="EMBL" id="QBD75959.1"/>
    </source>
</evidence>
<feature type="domain" description="HTH tetR-type" evidence="3">
    <location>
        <begin position="25"/>
        <end position="85"/>
    </location>
</feature>
<dbReference type="AlphaFoldDB" id="A0A4P6JL83"/>
<name>A0A4P6JL83_KTERU</name>
<gene>
    <name evidence="4" type="ORF">EPA93_08045</name>
</gene>
<dbReference type="Pfam" id="PF00440">
    <property type="entry name" value="TetR_N"/>
    <property type="match status" value="1"/>
</dbReference>
<dbReference type="PROSITE" id="PS01081">
    <property type="entry name" value="HTH_TETR_1"/>
    <property type="match status" value="1"/>
</dbReference>
<dbReference type="SUPFAM" id="SSF46689">
    <property type="entry name" value="Homeodomain-like"/>
    <property type="match status" value="1"/>
</dbReference>
<dbReference type="InterPro" id="IPR001647">
    <property type="entry name" value="HTH_TetR"/>
</dbReference>
<dbReference type="PROSITE" id="PS50977">
    <property type="entry name" value="HTH_TETR_2"/>
    <property type="match status" value="1"/>
</dbReference>
<organism evidence="4 5">
    <name type="scientific">Ktedonosporobacter rubrisoli</name>
    <dbReference type="NCBI Taxonomy" id="2509675"/>
    <lineage>
        <taxon>Bacteria</taxon>
        <taxon>Bacillati</taxon>
        <taxon>Chloroflexota</taxon>
        <taxon>Ktedonobacteria</taxon>
        <taxon>Ktedonobacterales</taxon>
        <taxon>Ktedonosporobacteraceae</taxon>
        <taxon>Ktedonosporobacter</taxon>
    </lineage>
</organism>
<dbReference type="InterPro" id="IPR009057">
    <property type="entry name" value="Homeodomain-like_sf"/>
</dbReference>
<keyword evidence="5" id="KW-1185">Reference proteome</keyword>
<dbReference type="OrthoDB" id="154075at2"/>
<proteinExistence type="predicted"/>
<accession>A0A4P6JL83</accession>
<dbReference type="Gene3D" id="1.10.357.10">
    <property type="entry name" value="Tetracycline Repressor, domain 2"/>
    <property type="match status" value="1"/>
</dbReference>
<evidence type="ECO:0000313" key="5">
    <source>
        <dbReference type="Proteomes" id="UP000290365"/>
    </source>
</evidence>
<evidence type="ECO:0000256" key="1">
    <source>
        <dbReference type="ARBA" id="ARBA00023125"/>
    </source>
</evidence>
<feature type="DNA-binding region" description="H-T-H motif" evidence="2">
    <location>
        <begin position="48"/>
        <end position="67"/>
    </location>
</feature>
<keyword evidence="1 2" id="KW-0238">DNA-binding</keyword>
<dbReference type="Pfam" id="PF14278">
    <property type="entry name" value="TetR_C_8"/>
    <property type="match status" value="1"/>
</dbReference>
<dbReference type="InterPro" id="IPR050624">
    <property type="entry name" value="HTH-type_Tx_Regulator"/>
</dbReference>
<reference evidence="4 5" key="1">
    <citation type="submission" date="2019-01" db="EMBL/GenBank/DDBJ databases">
        <title>Ktedonosporobacter rubrisoli SCAWS-G2.</title>
        <authorList>
            <person name="Huang Y."/>
            <person name="Yan B."/>
        </authorList>
    </citation>
    <scope>NUCLEOTIDE SEQUENCE [LARGE SCALE GENOMIC DNA]</scope>
    <source>
        <strain evidence="4 5">SCAWS-G2</strain>
    </source>
</reference>
<protein>
    <submittedName>
        <fullName evidence="4">TetR family transcriptional regulator</fullName>
    </submittedName>
</protein>
<dbReference type="KEGG" id="kbs:EPA93_08045"/>
<dbReference type="InterPro" id="IPR023772">
    <property type="entry name" value="DNA-bd_HTH_TetR-type_CS"/>
</dbReference>
<dbReference type="InterPro" id="IPR039532">
    <property type="entry name" value="TetR_C_Firmicutes"/>
</dbReference>
<dbReference type="GO" id="GO:0003677">
    <property type="term" value="F:DNA binding"/>
    <property type="evidence" value="ECO:0007669"/>
    <property type="project" value="UniProtKB-UniRule"/>
</dbReference>
<sequence>MSTKQYWEVGMSKNVANSSEDRRVRRTRKLLWEALLKLLQERSLENISVTDICEEALLNRTTFYKHFENKYELFTYGMKYDQELFEKKLLRAATSEEGEQLSRQILETMAEHRHYYKLLLIGKEEKQLSTLLRRQIAEQMELKLEQTQREGRRFNNPLPVIAQFYAGALLALATWWLENETPISAEELAHHWSQLSRGKEPFAFDMD</sequence>
<dbReference type="Proteomes" id="UP000290365">
    <property type="component" value="Chromosome"/>
</dbReference>
<dbReference type="PANTHER" id="PTHR43479:SF7">
    <property type="entry name" value="TETR-FAMILY TRANSCRIPTIONAL REGULATOR"/>
    <property type="match status" value="1"/>
</dbReference>